<dbReference type="InterPro" id="IPR011009">
    <property type="entry name" value="Kinase-like_dom_sf"/>
</dbReference>
<feature type="domain" description="Protein kinase" evidence="2">
    <location>
        <begin position="388"/>
        <end position="683"/>
    </location>
</feature>
<dbReference type="GO" id="GO:0005634">
    <property type="term" value="C:nucleus"/>
    <property type="evidence" value="ECO:0007669"/>
    <property type="project" value="TreeGrafter"/>
</dbReference>
<keyword evidence="3" id="KW-0808">Transferase</keyword>
<dbReference type="Pfam" id="PF00069">
    <property type="entry name" value="Pkinase"/>
    <property type="match status" value="1"/>
</dbReference>
<dbReference type="EMBL" id="MU006227">
    <property type="protein sequence ID" value="KAF2825724.1"/>
    <property type="molecule type" value="Genomic_DNA"/>
</dbReference>
<protein>
    <submittedName>
        <fullName evidence="3">Kinase-like protein</fullName>
    </submittedName>
</protein>
<organism evidence="3 4">
    <name type="scientific">Ophiobolus disseminans</name>
    <dbReference type="NCBI Taxonomy" id="1469910"/>
    <lineage>
        <taxon>Eukaryota</taxon>
        <taxon>Fungi</taxon>
        <taxon>Dikarya</taxon>
        <taxon>Ascomycota</taxon>
        <taxon>Pezizomycotina</taxon>
        <taxon>Dothideomycetes</taxon>
        <taxon>Pleosporomycetidae</taxon>
        <taxon>Pleosporales</taxon>
        <taxon>Pleosporineae</taxon>
        <taxon>Phaeosphaeriaceae</taxon>
        <taxon>Ophiobolus</taxon>
    </lineage>
</organism>
<dbReference type="PANTHER" id="PTHR44167">
    <property type="entry name" value="OVARIAN-SPECIFIC SERINE/THREONINE-PROTEIN KINASE LOK-RELATED"/>
    <property type="match status" value="1"/>
</dbReference>
<sequence>MEMETLSPLMSARHTAEDSRLNGILDAYETVCAYGYLPESWKMLATQLAIYLDTEYFTKSTVRGTPTFRSEVPLEIYLEHLGDAELAYLASDTVTALFHKKAVFASWQHLECDVKTSCINVVTWKREQVDQRQMLVRRCLRTLQNDDLHLLLHGVREEIVLRAYLKNFRQSSSTTDTWSPCSGSHLDIIPRLSLEMSYPDEMFIRHAVDYTPPTLEATSSSAATLLQRAASRATSLLGSSRRNQGTIGQPFSLTPIIEDRPASMFTQSVVDADGRSKRDTKRSSFSDYRSFVTALSYRTGSSTHRSFATGKSRNSFATTGTAEKRSTMQTFVSLPTSSTNAAAMANLSQWSETLMQRDIVPDPALENWSSGRGQHAEYKSHERYLIPLSVENTLGQTSTAVVESVQCMRVRLVRKVVRCNRRTRLKREDALQEVQQLYRAQHSHVVRLVGTYIIDDELAILTYPCAEWNLEQFLAITPTALVLAERTQALSRFFTCLAKTLDFIHSFPIKHMDIKPQNILVRNIRHTPINDSDPFKIYLTDFGSSRFYPSVEDTETDNWTPFTRAYAAQEVVLQERRGLSADIFSMGCVYTEMLATVLDGLTDRHLSPSNTLTHWDELKRARSGTDGKPRPYHSKLTDILKWLHAVPIAQTELAVIRDWTIKMLNNDQSRRPLAREIAEDPFLPTACHSCMLRPGPEQFEAISSLPRDSLALSRNRVSDVI</sequence>
<evidence type="ECO:0000256" key="1">
    <source>
        <dbReference type="SAM" id="MobiDB-lite"/>
    </source>
</evidence>
<dbReference type="Gene3D" id="1.10.510.10">
    <property type="entry name" value="Transferase(Phosphotransferase) domain 1"/>
    <property type="match status" value="1"/>
</dbReference>
<reference evidence="3" key="1">
    <citation type="journal article" date="2020" name="Stud. Mycol.">
        <title>101 Dothideomycetes genomes: a test case for predicting lifestyles and emergence of pathogens.</title>
        <authorList>
            <person name="Haridas S."/>
            <person name="Albert R."/>
            <person name="Binder M."/>
            <person name="Bloem J."/>
            <person name="Labutti K."/>
            <person name="Salamov A."/>
            <person name="Andreopoulos B."/>
            <person name="Baker S."/>
            <person name="Barry K."/>
            <person name="Bills G."/>
            <person name="Bluhm B."/>
            <person name="Cannon C."/>
            <person name="Castanera R."/>
            <person name="Culley D."/>
            <person name="Daum C."/>
            <person name="Ezra D."/>
            <person name="Gonzalez J."/>
            <person name="Henrissat B."/>
            <person name="Kuo A."/>
            <person name="Liang C."/>
            <person name="Lipzen A."/>
            <person name="Lutzoni F."/>
            <person name="Magnuson J."/>
            <person name="Mondo S."/>
            <person name="Nolan M."/>
            <person name="Ohm R."/>
            <person name="Pangilinan J."/>
            <person name="Park H.-J."/>
            <person name="Ramirez L."/>
            <person name="Alfaro M."/>
            <person name="Sun H."/>
            <person name="Tritt A."/>
            <person name="Yoshinaga Y."/>
            <person name="Zwiers L.-H."/>
            <person name="Turgeon B."/>
            <person name="Goodwin S."/>
            <person name="Spatafora J."/>
            <person name="Crous P."/>
            <person name="Grigoriev I."/>
        </authorList>
    </citation>
    <scope>NUCLEOTIDE SEQUENCE</scope>
    <source>
        <strain evidence="3">CBS 113818</strain>
    </source>
</reference>
<evidence type="ECO:0000259" key="2">
    <source>
        <dbReference type="PROSITE" id="PS50011"/>
    </source>
</evidence>
<dbReference type="Proteomes" id="UP000799424">
    <property type="component" value="Unassembled WGS sequence"/>
</dbReference>
<evidence type="ECO:0000313" key="3">
    <source>
        <dbReference type="EMBL" id="KAF2825724.1"/>
    </source>
</evidence>
<dbReference type="PROSITE" id="PS50011">
    <property type="entry name" value="PROTEIN_KINASE_DOM"/>
    <property type="match status" value="1"/>
</dbReference>
<accession>A0A6A6ZYX9</accession>
<keyword evidence="4" id="KW-1185">Reference proteome</keyword>
<dbReference type="InterPro" id="IPR000719">
    <property type="entry name" value="Prot_kinase_dom"/>
</dbReference>
<dbReference type="PANTHER" id="PTHR44167:SF24">
    <property type="entry name" value="SERINE_THREONINE-PROTEIN KINASE CHK2"/>
    <property type="match status" value="1"/>
</dbReference>
<dbReference type="GO" id="GO:0005737">
    <property type="term" value="C:cytoplasm"/>
    <property type="evidence" value="ECO:0007669"/>
    <property type="project" value="TreeGrafter"/>
</dbReference>
<evidence type="ECO:0000313" key="4">
    <source>
        <dbReference type="Proteomes" id="UP000799424"/>
    </source>
</evidence>
<dbReference type="SUPFAM" id="SSF56112">
    <property type="entry name" value="Protein kinase-like (PK-like)"/>
    <property type="match status" value="1"/>
</dbReference>
<dbReference type="PROSITE" id="PS00108">
    <property type="entry name" value="PROTEIN_KINASE_ST"/>
    <property type="match status" value="1"/>
</dbReference>
<dbReference type="GO" id="GO:0005524">
    <property type="term" value="F:ATP binding"/>
    <property type="evidence" value="ECO:0007669"/>
    <property type="project" value="InterPro"/>
</dbReference>
<keyword evidence="3" id="KW-0418">Kinase</keyword>
<dbReference type="GO" id="GO:0004674">
    <property type="term" value="F:protein serine/threonine kinase activity"/>
    <property type="evidence" value="ECO:0007669"/>
    <property type="project" value="TreeGrafter"/>
</dbReference>
<proteinExistence type="predicted"/>
<name>A0A6A6ZYX9_9PLEO</name>
<dbReference type="SMART" id="SM00220">
    <property type="entry name" value="S_TKc"/>
    <property type="match status" value="1"/>
</dbReference>
<feature type="region of interest" description="Disordered" evidence="1">
    <location>
        <begin position="302"/>
        <end position="321"/>
    </location>
</feature>
<dbReference type="InterPro" id="IPR008271">
    <property type="entry name" value="Ser/Thr_kinase_AS"/>
</dbReference>
<dbReference type="OrthoDB" id="4062651at2759"/>
<dbReference type="CDD" id="cd00180">
    <property type="entry name" value="PKc"/>
    <property type="match status" value="1"/>
</dbReference>
<dbReference type="AlphaFoldDB" id="A0A6A6ZYX9"/>
<dbReference type="GO" id="GO:0044773">
    <property type="term" value="P:mitotic DNA damage checkpoint signaling"/>
    <property type="evidence" value="ECO:0007669"/>
    <property type="project" value="TreeGrafter"/>
</dbReference>
<gene>
    <name evidence="3" type="ORF">CC86DRAFT_406989</name>
</gene>